<dbReference type="AlphaFoldDB" id="A0A5M4B1H5"/>
<proteinExistence type="predicted"/>
<reference evidence="2 3" key="1">
    <citation type="submission" date="2019-10" db="EMBL/GenBank/DDBJ databases">
        <title>Prolixibacter strains distinguished by the presence of nitrate reductase genes were adept at nitrate-dependent anaerobic corrosion of metallic iron and carbon steel.</title>
        <authorList>
            <person name="Iino T."/>
            <person name="Shono N."/>
            <person name="Ito K."/>
            <person name="Nakamura R."/>
            <person name="Sueoka K."/>
            <person name="Harayama S."/>
            <person name="Ohkuma M."/>
        </authorList>
    </citation>
    <scope>NUCLEOTIDE SEQUENCE [LARGE SCALE GENOMIC DNA]</scope>
    <source>
        <strain evidence="2 3">JCM 13498</strain>
    </source>
</reference>
<dbReference type="Proteomes" id="UP000391834">
    <property type="component" value="Unassembled WGS sequence"/>
</dbReference>
<evidence type="ECO:0000313" key="3">
    <source>
        <dbReference type="Proteomes" id="UP000391834"/>
    </source>
</evidence>
<sequence length="51" mass="5812">MFVFGKIRTDRNIPGNQKMNIPNIHIHKESKLNETNPSEGPTKIANRTIIP</sequence>
<feature type="region of interest" description="Disordered" evidence="1">
    <location>
        <begin position="1"/>
        <end position="20"/>
    </location>
</feature>
<evidence type="ECO:0000313" key="2">
    <source>
        <dbReference type="EMBL" id="GET33761.1"/>
    </source>
</evidence>
<gene>
    <name evidence="2" type="ORF">PbJCM13498_26240</name>
</gene>
<accession>A0A5M4B1H5</accession>
<organism evidence="2 3">
    <name type="scientific">Prolixibacter bellariivorans</name>
    <dbReference type="NCBI Taxonomy" id="314319"/>
    <lineage>
        <taxon>Bacteria</taxon>
        <taxon>Pseudomonadati</taxon>
        <taxon>Bacteroidota</taxon>
        <taxon>Bacteroidia</taxon>
        <taxon>Marinilabiliales</taxon>
        <taxon>Prolixibacteraceae</taxon>
        <taxon>Prolixibacter</taxon>
    </lineage>
</organism>
<protein>
    <submittedName>
        <fullName evidence="2">Uncharacterized protein</fullName>
    </submittedName>
</protein>
<evidence type="ECO:0000256" key="1">
    <source>
        <dbReference type="SAM" id="MobiDB-lite"/>
    </source>
</evidence>
<feature type="region of interest" description="Disordered" evidence="1">
    <location>
        <begin position="29"/>
        <end position="51"/>
    </location>
</feature>
<keyword evidence="3" id="KW-1185">Reference proteome</keyword>
<name>A0A5M4B1H5_9BACT</name>
<comment type="caution">
    <text evidence="2">The sequence shown here is derived from an EMBL/GenBank/DDBJ whole genome shotgun (WGS) entry which is preliminary data.</text>
</comment>
<dbReference type="EMBL" id="BLAX01000001">
    <property type="protein sequence ID" value="GET33761.1"/>
    <property type="molecule type" value="Genomic_DNA"/>
</dbReference>